<comment type="cofactor">
    <cofactor evidence="1">
        <name>a divalent metal cation</name>
        <dbReference type="ChEBI" id="CHEBI:60240"/>
    </cofactor>
</comment>
<keyword evidence="2" id="KW-0479">Metal-binding</keyword>
<organism evidence="4 5">
    <name type="scientific">Fistulina hepatica ATCC 64428</name>
    <dbReference type="NCBI Taxonomy" id="1128425"/>
    <lineage>
        <taxon>Eukaryota</taxon>
        <taxon>Fungi</taxon>
        <taxon>Dikarya</taxon>
        <taxon>Basidiomycota</taxon>
        <taxon>Agaricomycotina</taxon>
        <taxon>Agaricomycetes</taxon>
        <taxon>Agaricomycetidae</taxon>
        <taxon>Agaricales</taxon>
        <taxon>Fistulinaceae</taxon>
        <taxon>Fistulina</taxon>
    </lineage>
</organism>
<dbReference type="InterPro" id="IPR027806">
    <property type="entry name" value="HARBI1_dom"/>
</dbReference>
<reference evidence="4 5" key="1">
    <citation type="journal article" date="2015" name="Fungal Genet. Biol.">
        <title>Evolution of novel wood decay mechanisms in Agaricales revealed by the genome sequences of Fistulina hepatica and Cylindrobasidium torrendii.</title>
        <authorList>
            <person name="Floudas D."/>
            <person name="Held B.W."/>
            <person name="Riley R."/>
            <person name="Nagy L.G."/>
            <person name="Koehler G."/>
            <person name="Ransdell A.S."/>
            <person name="Younus H."/>
            <person name="Chow J."/>
            <person name="Chiniquy J."/>
            <person name="Lipzen A."/>
            <person name="Tritt A."/>
            <person name="Sun H."/>
            <person name="Haridas S."/>
            <person name="LaButti K."/>
            <person name="Ohm R.A."/>
            <person name="Kues U."/>
            <person name="Blanchette R.A."/>
            <person name="Grigoriev I.V."/>
            <person name="Minto R.E."/>
            <person name="Hibbett D.S."/>
        </authorList>
    </citation>
    <scope>NUCLEOTIDE SEQUENCE [LARGE SCALE GENOMIC DNA]</scope>
    <source>
        <strain evidence="4 5">ATCC 64428</strain>
    </source>
</reference>
<gene>
    <name evidence="4" type="ORF">FISHEDRAFT_79106</name>
</gene>
<dbReference type="GO" id="GO:0046872">
    <property type="term" value="F:metal ion binding"/>
    <property type="evidence" value="ECO:0007669"/>
    <property type="project" value="UniProtKB-KW"/>
</dbReference>
<sequence length="429" mass="49457">MLSLRELALRIIQEQDEDEEEHIQQGLMLAYALMRVEHARQLHNLRRLQTCRYLIRAELLDNPRTSTPWRCLWDSQSDRAFITTMGFDVATFHFILEGPGRFAELWDARPIPRSDVCHHGRPRLSRHSLDATGALGLILHYLCSAMSETSLQQIFALISTTVKRYIRHGQKILLRVIRRLPEAAIHLPITEDECDELTSIVYQRHNELWGAIGTIDGLDLPVLTSSDPELKNATYNGWKAMHCIKNIFAFSAHGKIIIAILNAPGSWHDARTALPIYMKLLELPDGFYLVADMAFPRGADSIKGKIRTAMKAGEHLPDDPAERETVLHIDRQLISFRQTAEWGMHILQGSHPRLRLPLPISDPVKRQELLETCVRLTNIRTERVGINEIKRVYERIWKEAEDERLWNDLGAMLFSDIRKLDRVARFHLM</sequence>
<feature type="domain" description="DDE Tnp4" evidence="3">
    <location>
        <begin position="215"/>
        <end position="378"/>
    </location>
</feature>
<accession>A0A0D6ZZ88</accession>
<evidence type="ECO:0000259" key="3">
    <source>
        <dbReference type="Pfam" id="PF13359"/>
    </source>
</evidence>
<dbReference type="PANTHER" id="PTHR48471:SF1">
    <property type="entry name" value="DDE TNP4 DOMAIN-CONTAINING PROTEIN"/>
    <property type="match status" value="1"/>
</dbReference>
<dbReference type="OrthoDB" id="78198at2759"/>
<name>A0A0D6ZZ88_9AGAR</name>
<dbReference type="PANTHER" id="PTHR48471">
    <property type="entry name" value="DDE TNP4 DOMAIN-CONTAINING PROTEIN"/>
    <property type="match status" value="1"/>
</dbReference>
<keyword evidence="5" id="KW-1185">Reference proteome</keyword>
<dbReference type="AlphaFoldDB" id="A0A0D6ZZ88"/>
<dbReference type="EMBL" id="KN882154">
    <property type="protein sequence ID" value="KIY42825.1"/>
    <property type="molecule type" value="Genomic_DNA"/>
</dbReference>
<evidence type="ECO:0000313" key="4">
    <source>
        <dbReference type="EMBL" id="KIY42825.1"/>
    </source>
</evidence>
<dbReference type="Pfam" id="PF13359">
    <property type="entry name" value="DDE_Tnp_4"/>
    <property type="match status" value="1"/>
</dbReference>
<proteinExistence type="predicted"/>
<evidence type="ECO:0000313" key="5">
    <source>
        <dbReference type="Proteomes" id="UP000054144"/>
    </source>
</evidence>
<protein>
    <recommendedName>
        <fullName evidence="3">DDE Tnp4 domain-containing protein</fullName>
    </recommendedName>
</protein>
<evidence type="ECO:0000256" key="1">
    <source>
        <dbReference type="ARBA" id="ARBA00001968"/>
    </source>
</evidence>
<dbReference type="Proteomes" id="UP000054144">
    <property type="component" value="Unassembled WGS sequence"/>
</dbReference>
<evidence type="ECO:0000256" key="2">
    <source>
        <dbReference type="ARBA" id="ARBA00022723"/>
    </source>
</evidence>